<dbReference type="GO" id="GO:0016567">
    <property type="term" value="P:protein ubiquitination"/>
    <property type="evidence" value="ECO:0007669"/>
    <property type="project" value="InterPro"/>
</dbReference>
<dbReference type="OrthoDB" id="10009520at2759"/>
<keyword evidence="8" id="KW-0862">Zinc</keyword>
<keyword evidence="10" id="KW-0436">Ligase</keyword>
<dbReference type="Pfam" id="PF22191">
    <property type="entry name" value="IBR_1"/>
    <property type="match status" value="1"/>
</dbReference>
<dbReference type="GO" id="GO:0016874">
    <property type="term" value="F:ligase activity"/>
    <property type="evidence" value="ECO:0007669"/>
    <property type="project" value="UniProtKB-KW"/>
</dbReference>
<dbReference type="InterPro" id="IPR044066">
    <property type="entry name" value="TRIAD_supradom"/>
</dbReference>
<dbReference type="InterPro" id="IPR017907">
    <property type="entry name" value="Znf_RING_CS"/>
</dbReference>
<dbReference type="EMBL" id="REGN01000361">
    <property type="protein sequence ID" value="RNA42491.1"/>
    <property type="molecule type" value="Genomic_DNA"/>
</dbReference>
<keyword evidence="5" id="KW-0677">Repeat</keyword>
<dbReference type="GO" id="GO:0061630">
    <property type="term" value="F:ubiquitin protein ligase activity"/>
    <property type="evidence" value="ECO:0007669"/>
    <property type="project" value="UniProtKB-EC"/>
</dbReference>
<dbReference type="AlphaFoldDB" id="A0A3M7T389"/>
<keyword evidence="6" id="KW-0863">Zinc-finger</keyword>
<evidence type="ECO:0000256" key="8">
    <source>
        <dbReference type="ARBA" id="ARBA00022833"/>
    </source>
</evidence>
<organism evidence="10 11">
    <name type="scientific">Brachionus plicatilis</name>
    <name type="common">Marine rotifer</name>
    <name type="synonym">Brachionus muelleri</name>
    <dbReference type="NCBI Taxonomy" id="10195"/>
    <lineage>
        <taxon>Eukaryota</taxon>
        <taxon>Metazoa</taxon>
        <taxon>Spiralia</taxon>
        <taxon>Gnathifera</taxon>
        <taxon>Rotifera</taxon>
        <taxon>Eurotatoria</taxon>
        <taxon>Monogononta</taxon>
        <taxon>Pseudotrocha</taxon>
        <taxon>Ploima</taxon>
        <taxon>Brachionidae</taxon>
        <taxon>Brachionus</taxon>
    </lineage>
</organism>
<sequence>MIDIKWVAFPDNSMYLFFLTDFSVIRHLSISFCQHSFIERFVHRHHGVIFCKISNLTLTTCLHEYVKYSIQNCNVLPIQCPDSKCKYGGYLTDAEIQLILNTGDETDINNNTYSSLEDMNPQGEKACFIEPNKNVDLYERYLSLCEEFRIMRDPSKVYCPQPLCQNICTKGNEKKIVCDKCSHEFCVQCSKACKENGVTVDSCTCATSSECPNCSILIERADGCAQIMCKICKHTFCFYCLTSLEKWTVQRQAWTLKDVFVFPSCQRGRCLFGHHRPSSSAVTVSPVRIAMHCSKSKF</sequence>
<evidence type="ECO:0000256" key="4">
    <source>
        <dbReference type="ARBA" id="ARBA00022723"/>
    </source>
</evidence>
<proteinExistence type="predicted"/>
<evidence type="ECO:0000259" key="9">
    <source>
        <dbReference type="PROSITE" id="PS51873"/>
    </source>
</evidence>
<comment type="catalytic activity">
    <reaction evidence="1">
        <text>[E2 ubiquitin-conjugating enzyme]-S-ubiquitinyl-L-cysteine + [acceptor protein]-L-lysine = [E2 ubiquitin-conjugating enzyme]-L-cysteine + [acceptor protein]-N(6)-ubiquitinyl-L-lysine.</text>
        <dbReference type="EC" id="2.3.2.31"/>
    </reaction>
</comment>
<name>A0A3M7T389_BRAPC</name>
<dbReference type="Gene3D" id="1.20.120.1750">
    <property type="match status" value="1"/>
</dbReference>
<dbReference type="InterPro" id="IPR031127">
    <property type="entry name" value="E3_UB_ligase_RBR"/>
</dbReference>
<evidence type="ECO:0000313" key="10">
    <source>
        <dbReference type="EMBL" id="RNA42491.1"/>
    </source>
</evidence>
<comment type="caution">
    <text evidence="10">The sequence shown here is derived from an EMBL/GenBank/DDBJ whole genome shotgun (WGS) entry which is preliminary data.</text>
</comment>
<keyword evidence="7" id="KW-0833">Ubl conjugation pathway</keyword>
<dbReference type="Pfam" id="PF01485">
    <property type="entry name" value="IBR"/>
    <property type="match status" value="1"/>
</dbReference>
<evidence type="ECO:0000256" key="6">
    <source>
        <dbReference type="ARBA" id="ARBA00022771"/>
    </source>
</evidence>
<dbReference type="PROSITE" id="PS00518">
    <property type="entry name" value="ZF_RING_1"/>
    <property type="match status" value="1"/>
</dbReference>
<keyword evidence="11" id="KW-1185">Reference proteome</keyword>
<evidence type="ECO:0000256" key="3">
    <source>
        <dbReference type="ARBA" id="ARBA00022679"/>
    </source>
</evidence>
<accession>A0A3M7T389</accession>
<evidence type="ECO:0000256" key="2">
    <source>
        <dbReference type="ARBA" id="ARBA00012251"/>
    </source>
</evidence>
<evidence type="ECO:0000256" key="1">
    <source>
        <dbReference type="ARBA" id="ARBA00001798"/>
    </source>
</evidence>
<reference evidence="10 11" key="1">
    <citation type="journal article" date="2018" name="Sci. Rep.">
        <title>Genomic signatures of local adaptation to the degree of environmental predictability in rotifers.</title>
        <authorList>
            <person name="Franch-Gras L."/>
            <person name="Hahn C."/>
            <person name="Garcia-Roger E.M."/>
            <person name="Carmona M.J."/>
            <person name="Serra M."/>
            <person name="Gomez A."/>
        </authorList>
    </citation>
    <scope>NUCLEOTIDE SEQUENCE [LARGE SCALE GENOMIC DNA]</scope>
    <source>
        <strain evidence="10">HYR1</strain>
    </source>
</reference>
<keyword evidence="3" id="KW-0808">Transferase</keyword>
<dbReference type="Proteomes" id="UP000276133">
    <property type="component" value="Unassembled WGS sequence"/>
</dbReference>
<evidence type="ECO:0000313" key="11">
    <source>
        <dbReference type="Proteomes" id="UP000276133"/>
    </source>
</evidence>
<dbReference type="PROSITE" id="PS51873">
    <property type="entry name" value="TRIAD"/>
    <property type="match status" value="1"/>
</dbReference>
<dbReference type="SUPFAM" id="SSF57850">
    <property type="entry name" value="RING/U-box"/>
    <property type="match status" value="1"/>
</dbReference>
<dbReference type="PANTHER" id="PTHR11685">
    <property type="entry name" value="RBR FAMILY RING FINGER AND IBR DOMAIN-CONTAINING"/>
    <property type="match status" value="1"/>
</dbReference>
<evidence type="ECO:0000256" key="5">
    <source>
        <dbReference type="ARBA" id="ARBA00022737"/>
    </source>
</evidence>
<evidence type="ECO:0000256" key="7">
    <source>
        <dbReference type="ARBA" id="ARBA00022786"/>
    </source>
</evidence>
<dbReference type="InterPro" id="IPR002867">
    <property type="entry name" value="IBR_dom"/>
</dbReference>
<feature type="domain" description="RING-type" evidence="9">
    <location>
        <begin position="29"/>
        <end position="278"/>
    </location>
</feature>
<dbReference type="GO" id="GO:0008270">
    <property type="term" value="F:zinc ion binding"/>
    <property type="evidence" value="ECO:0007669"/>
    <property type="project" value="UniProtKB-KW"/>
</dbReference>
<gene>
    <name evidence="10" type="ORF">BpHYR1_036592</name>
</gene>
<dbReference type="STRING" id="10195.A0A3M7T389"/>
<dbReference type="EC" id="2.3.2.31" evidence="2"/>
<keyword evidence="4" id="KW-0479">Metal-binding</keyword>
<protein>
    <recommendedName>
        <fullName evidence="2">RBR-type E3 ubiquitin transferase</fullName>
        <ecNumber evidence="2">2.3.2.31</ecNumber>
    </recommendedName>
</protein>